<dbReference type="GO" id="GO:0005886">
    <property type="term" value="C:plasma membrane"/>
    <property type="evidence" value="ECO:0007669"/>
    <property type="project" value="UniProtKB-SubCell"/>
</dbReference>
<evidence type="ECO:0000313" key="12">
    <source>
        <dbReference type="EMBL" id="OVE50276.1"/>
    </source>
</evidence>
<reference evidence="12 13" key="1">
    <citation type="submission" date="2017-05" db="EMBL/GenBank/DDBJ databases">
        <title>Chromobacterium violaceum GHPS1 isolated from Hydrocarbon polluted soil in French Guiana display an awesome secondary metabolite arsenal and a battery of drug and heavy-metal-resistance and detoxification of xenobiotics proteins.</title>
        <authorList>
            <person name="Belbahri L."/>
        </authorList>
    </citation>
    <scope>NUCLEOTIDE SEQUENCE [LARGE SCALE GENOMIC DNA]</scope>
    <source>
        <strain evidence="12 13">GHPS1</strain>
    </source>
</reference>
<evidence type="ECO:0000256" key="3">
    <source>
        <dbReference type="ARBA" id="ARBA00022475"/>
    </source>
</evidence>
<evidence type="ECO:0000256" key="6">
    <source>
        <dbReference type="ARBA" id="ARBA00023136"/>
    </source>
</evidence>
<dbReference type="SUPFAM" id="SSF55073">
    <property type="entry name" value="Nucleotide cyclase"/>
    <property type="match status" value="1"/>
</dbReference>
<dbReference type="InterPro" id="IPR033479">
    <property type="entry name" value="dCache_1"/>
</dbReference>
<name>A0A202BFG7_CHRVL</name>
<dbReference type="GO" id="GO:0007165">
    <property type="term" value="P:signal transduction"/>
    <property type="evidence" value="ECO:0007669"/>
    <property type="project" value="InterPro"/>
</dbReference>
<comment type="caution">
    <text evidence="12">The sequence shown here is derived from an EMBL/GenBank/DDBJ whole genome shotgun (WGS) entry which is preliminary data.</text>
</comment>
<feature type="compositionally biased region" description="Basic and acidic residues" evidence="8">
    <location>
        <begin position="39"/>
        <end position="50"/>
    </location>
</feature>
<evidence type="ECO:0000256" key="1">
    <source>
        <dbReference type="ARBA" id="ARBA00004651"/>
    </source>
</evidence>
<dbReference type="InterPro" id="IPR029787">
    <property type="entry name" value="Nucleotide_cyclase"/>
</dbReference>
<dbReference type="NCBIfam" id="TIGR00254">
    <property type="entry name" value="GGDEF"/>
    <property type="match status" value="1"/>
</dbReference>
<dbReference type="EMBL" id="NHOO01000002">
    <property type="protein sequence ID" value="OVE50276.1"/>
    <property type="molecule type" value="Genomic_DNA"/>
</dbReference>
<evidence type="ECO:0000256" key="5">
    <source>
        <dbReference type="ARBA" id="ARBA00022989"/>
    </source>
</evidence>
<feature type="compositionally biased region" description="Basic residues" evidence="8">
    <location>
        <begin position="78"/>
        <end position="87"/>
    </location>
</feature>
<keyword evidence="6 9" id="KW-0472">Membrane</keyword>
<gene>
    <name evidence="12" type="ORF">CBW21_03235</name>
</gene>
<dbReference type="Pfam" id="PF00990">
    <property type="entry name" value="GGDEF"/>
    <property type="match status" value="1"/>
</dbReference>
<dbReference type="AlphaFoldDB" id="A0A202BFG7"/>
<proteinExistence type="predicted"/>
<dbReference type="InterPro" id="IPR000160">
    <property type="entry name" value="GGDEF_dom"/>
</dbReference>
<protein>
    <recommendedName>
        <fullName evidence="2">diguanylate cyclase</fullName>
        <ecNumber evidence="2">2.7.7.65</ecNumber>
    </recommendedName>
</protein>
<evidence type="ECO:0000256" key="2">
    <source>
        <dbReference type="ARBA" id="ARBA00012528"/>
    </source>
</evidence>
<dbReference type="CDD" id="cd06225">
    <property type="entry name" value="HAMP"/>
    <property type="match status" value="1"/>
</dbReference>
<evidence type="ECO:0000313" key="13">
    <source>
        <dbReference type="Proteomes" id="UP000196342"/>
    </source>
</evidence>
<dbReference type="InterPro" id="IPR003660">
    <property type="entry name" value="HAMP_dom"/>
</dbReference>
<evidence type="ECO:0000259" key="11">
    <source>
        <dbReference type="PROSITE" id="PS50887"/>
    </source>
</evidence>
<feature type="region of interest" description="Disordered" evidence="8">
    <location>
        <begin position="1"/>
        <end position="110"/>
    </location>
</feature>
<feature type="transmembrane region" description="Helical" evidence="9">
    <location>
        <begin position="145"/>
        <end position="166"/>
    </location>
</feature>
<organism evidence="12 13">
    <name type="scientific">Chromobacterium violaceum</name>
    <dbReference type="NCBI Taxonomy" id="536"/>
    <lineage>
        <taxon>Bacteria</taxon>
        <taxon>Pseudomonadati</taxon>
        <taxon>Pseudomonadota</taxon>
        <taxon>Betaproteobacteria</taxon>
        <taxon>Neisseriales</taxon>
        <taxon>Chromobacteriaceae</taxon>
        <taxon>Chromobacterium</taxon>
    </lineage>
</organism>
<dbReference type="EC" id="2.7.7.65" evidence="2"/>
<comment type="catalytic activity">
    <reaction evidence="7">
        <text>2 GTP = 3',3'-c-di-GMP + 2 diphosphate</text>
        <dbReference type="Rhea" id="RHEA:24898"/>
        <dbReference type="ChEBI" id="CHEBI:33019"/>
        <dbReference type="ChEBI" id="CHEBI:37565"/>
        <dbReference type="ChEBI" id="CHEBI:58805"/>
        <dbReference type="EC" id="2.7.7.65"/>
    </reaction>
</comment>
<feature type="domain" description="HAMP" evidence="10">
    <location>
        <begin position="443"/>
        <end position="496"/>
    </location>
</feature>
<keyword evidence="13" id="KW-1185">Reference proteome</keyword>
<feature type="compositionally biased region" description="Basic residues" evidence="8">
    <location>
        <begin position="51"/>
        <end position="66"/>
    </location>
</feature>
<sequence>MQGSVTHGSDAQGRAQCARRQSDFLLRRQRRRVLQRPDAGQRHRPAGERLLRHHQSGGRFQARRQAHSVQDLPPAGAGHRRGLRHRQPAAERRRAGRHPASQRADGPRRLRMDNTARLEHIIHYHYQPGPFMIRPSPALFGSFRLRLAILFGGLFLASALLAAACLDQVLSDRIVRDQGEAMNSLAANIAKAIESNLRERHREVLLLAQTPTYVRAPLDGDDVRQSLERTKQAYKYYAWIGITDAEGKIVSAAGGMLVGQSAAKRPWFIHGRHAPFVGDIHQAVLLAKLLPNRSPQGEPLRFVDFASPVYDPSGKLRGVLATHALWDWVEDIIRERLPARSGLETFIVDRQNNLLSPFEAVGRMQAPAPMPSGQTFRLGPWPGGGNYLYSESRVREAGLDWRVVIRQPRQQALTALNRLRGALMLLGLAASALLMAAVYRLAASFSRPLEQLAGVAERVGRGDEQPDWEIRGGTQELRQLSDAMRNMTATLLARERQLADVNANLEQMVADRTEQLRESNRLLVQKAAQLAQLARNDALTGLHNRMAANEQLQEEHLRHGRSGAPYAVLLLDVDHFKRVNDTHGHDAGDRVLRHIADILRRAARATDFVARFGGEEFLLLLPETDADGAAVLAEKIRASVEQSQAPDVGRVTLSIGLATVVPADSQPEMAVKRADQALYRAKAAGRNRVEAAARED</sequence>
<evidence type="ECO:0000256" key="9">
    <source>
        <dbReference type="SAM" id="Phobius"/>
    </source>
</evidence>
<dbReference type="CDD" id="cd12914">
    <property type="entry name" value="PDC1_DGC_like"/>
    <property type="match status" value="1"/>
</dbReference>
<dbReference type="Proteomes" id="UP000196342">
    <property type="component" value="Unassembled WGS sequence"/>
</dbReference>
<accession>A0A202BFG7</accession>
<comment type="subcellular location">
    <subcellularLocation>
        <location evidence="1">Cell membrane</location>
        <topology evidence="1">Multi-pass membrane protein</topology>
    </subcellularLocation>
</comment>
<feature type="domain" description="GGDEF" evidence="11">
    <location>
        <begin position="564"/>
        <end position="694"/>
    </location>
</feature>
<feature type="transmembrane region" description="Helical" evidence="9">
    <location>
        <begin position="422"/>
        <end position="442"/>
    </location>
</feature>
<dbReference type="SUPFAM" id="SSF158472">
    <property type="entry name" value="HAMP domain-like"/>
    <property type="match status" value="1"/>
</dbReference>
<dbReference type="FunFam" id="3.30.70.270:FF:000001">
    <property type="entry name" value="Diguanylate cyclase domain protein"/>
    <property type="match status" value="1"/>
</dbReference>
<dbReference type="Gene3D" id="3.30.450.20">
    <property type="entry name" value="PAS domain"/>
    <property type="match status" value="1"/>
</dbReference>
<keyword evidence="4 9" id="KW-0812">Transmembrane</keyword>
<dbReference type="InterPro" id="IPR050469">
    <property type="entry name" value="Diguanylate_Cyclase"/>
</dbReference>
<keyword evidence="3" id="KW-1003">Cell membrane</keyword>
<dbReference type="SMART" id="SM00304">
    <property type="entry name" value="HAMP"/>
    <property type="match status" value="1"/>
</dbReference>
<dbReference type="InterPro" id="IPR043128">
    <property type="entry name" value="Rev_trsase/Diguanyl_cyclase"/>
</dbReference>
<dbReference type="PROSITE" id="PS50885">
    <property type="entry name" value="HAMP"/>
    <property type="match status" value="1"/>
</dbReference>
<keyword evidence="5 9" id="KW-1133">Transmembrane helix</keyword>
<dbReference type="PANTHER" id="PTHR45138:SF9">
    <property type="entry name" value="DIGUANYLATE CYCLASE DGCM-RELATED"/>
    <property type="match status" value="1"/>
</dbReference>
<dbReference type="PROSITE" id="PS50887">
    <property type="entry name" value="GGDEF"/>
    <property type="match status" value="1"/>
</dbReference>
<evidence type="ECO:0000256" key="8">
    <source>
        <dbReference type="SAM" id="MobiDB-lite"/>
    </source>
</evidence>
<dbReference type="CDD" id="cd01949">
    <property type="entry name" value="GGDEF"/>
    <property type="match status" value="1"/>
</dbReference>
<dbReference type="SMART" id="SM00267">
    <property type="entry name" value="GGDEF"/>
    <property type="match status" value="1"/>
</dbReference>
<dbReference type="Gene3D" id="6.10.340.10">
    <property type="match status" value="1"/>
</dbReference>
<evidence type="ECO:0000259" key="10">
    <source>
        <dbReference type="PROSITE" id="PS50885"/>
    </source>
</evidence>
<evidence type="ECO:0000256" key="7">
    <source>
        <dbReference type="ARBA" id="ARBA00034247"/>
    </source>
</evidence>
<dbReference type="Pfam" id="PF02743">
    <property type="entry name" value="dCache_1"/>
    <property type="match status" value="1"/>
</dbReference>
<dbReference type="GO" id="GO:0052621">
    <property type="term" value="F:diguanylate cyclase activity"/>
    <property type="evidence" value="ECO:0007669"/>
    <property type="project" value="UniProtKB-EC"/>
</dbReference>
<evidence type="ECO:0000256" key="4">
    <source>
        <dbReference type="ARBA" id="ARBA00022692"/>
    </source>
</evidence>
<dbReference type="Gene3D" id="3.30.70.270">
    <property type="match status" value="1"/>
</dbReference>
<dbReference type="Pfam" id="PF00672">
    <property type="entry name" value="HAMP"/>
    <property type="match status" value="1"/>
</dbReference>
<dbReference type="PANTHER" id="PTHR45138">
    <property type="entry name" value="REGULATORY COMPONENTS OF SENSORY TRANSDUCTION SYSTEM"/>
    <property type="match status" value="1"/>
</dbReference>